<evidence type="ECO:0000313" key="19">
    <source>
        <dbReference type="Proteomes" id="UP001143463"/>
    </source>
</evidence>
<evidence type="ECO:0000256" key="5">
    <source>
        <dbReference type="ARBA" id="ARBA00009320"/>
    </source>
</evidence>
<evidence type="ECO:0000256" key="15">
    <source>
        <dbReference type="RuleBase" id="RU004106"/>
    </source>
</evidence>
<dbReference type="InterPro" id="IPR043132">
    <property type="entry name" value="BCAT-like_C"/>
</dbReference>
<reference evidence="18" key="1">
    <citation type="journal article" date="2014" name="Int. J. Syst. Evol. Microbiol.">
        <title>Complete genome sequence of Corynebacterium casei LMG S-19264T (=DSM 44701T), isolated from a smear-ripened cheese.</title>
        <authorList>
            <consortium name="US DOE Joint Genome Institute (JGI-PGF)"/>
            <person name="Walter F."/>
            <person name="Albersmeier A."/>
            <person name="Kalinowski J."/>
            <person name="Ruckert C."/>
        </authorList>
    </citation>
    <scope>NUCLEOTIDE SEQUENCE</scope>
    <source>
        <strain evidence="18">VKM Ac-1069</strain>
    </source>
</reference>
<protein>
    <recommendedName>
        <fullName evidence="17">Branched-chain-amino-acid aminotransferase</fullName>
        <ecNumber evidence="17">2.6.1.42</ecNumber>
    </recommendedName>
</protein>
<evidence type="ECO:0000256" key="3">
    <source>
        <dbReference type="ARBA" id="ARBA00004931"/>
    </source>
</evidence>
<evidence type="ECO:0000256" key="12">
    <source>
        <dbReference type="ARBA" id="ARBA00048798"/>
    </source>
</evidence>
<dbReference type="PANTHER" id="PTHR11825">
    <property type="entry name" value="SUBGROUP IIII AMINOTRANSFERASE"/>
    <property type="match status" value="1"/>
</dbReference>
<comment type="catalytic activity">
    <reaction evidence="12 17">
        <text>L-isoleucine + 2-oxoglutarate = (S)-3-methyl-2-oxopentanoate + L-glutamate</text>
        <dbReference type="Rhea" id="RHEA:24801"/>
        <dbReference type="ChEBI" id="CHEBI:16810"/>
        <dbReference type="ChEBI" id="CHEBI:29985"/>
        <dbReference type="ChEBI" id="CHEBI:35146"/>
        <dbReference type="ChEBI" id="CHEBI:58045"/>
        <dbReference type="EC" id="2.6.1.42"/>
    </reaction>
</comment>
<dbReference type="AlphaFoldDB" id="A0A9W6L3I8"/>
<dbReference type="PANTHER" id="PTHR11825:SF44">
    <property type="entry name" value="BRANCHED-CHAIN-AMINO-ACID AMINOTRANSFERASE"/>
    <property type="match status" value="1"/>
</dbReference>
<comment type="catalytic activity">
    <reaction evidence="11 17">
        <text>L-valine + 2-oxoglutarate = 3-methyl-2-oxobutanoate + L-glutamate</text>
        <dbReference type="Rhea" id="RHEA:24813"/>
        <dbReference type="ChEBI" id="CHEBI:11851"/>
        <dbReference type="ChEBI" id="CHEBI:16810"/>
        <dbReference type="ChEBI" id="CHEBI:29985"/>
        <dbReference type="ChEBI" id="CHEBI:57762"/>
        <dbReference type="EC" id="2.6.1.42"/>
    </reaction>
</comment>
<proteinExistence type="inferred from homology"/>
<keyword evidence="8 17" id="KW-0808">Transferase</keyword>
<comment type="cofactor">
    <cofactor evidence="1 16">
        <name>pyridoxal 5'-phosphate</name>
        <dbReference type="ChEBI" id="CHEBI:597326"/>
    </cofactor>
</comment>
<comment type="pathway">
    <text evidence="4">Amino-acid biosynthesis; L-leucine biosynthesis; L-leucine from 3-methyl-2-oxobutanoate: step 4/4.</text>
</comment>
<evidence type="ECO:0000256" key="14">
    <source>
        <dbReference type="PIRSR" id="PIRSR006468-1"/>
    </source>
</evidence>
<dbReference type="GO" id="GO:0008652">
    <property type="term" value="P:amino acid biosynthetic process"/>
    <property type="evidence" value="ECO:0007669"/>
    <property type="project" value="UniProtKB-KW"/>
</dbReference>
<dbReference type="GO" id="GO:0009082">
    <property type="term" value="P:branched-chain amino acid biosynthetic process"/>
    <property type="evidence" value="ECO:0007669"/>
    <property type="project" value="UniProtKB-KW"/>
</dbReference>
<dbReference type="InterPro" id="IPR036038">
    <property type="entry name" value="Aminotransferase-like"/>
</dbReference>
<evidence type="ECO:0000256" key="13">
    <source>
        <dbReference type="ARBA" id="ARBA00049229"/>
    </source>
</evidence>
<evidence type="ECO:0000256" key="1">
    <source>
        <dbReference type="ARBA" id="ARBA00001933"/>
    </source>
</evidence>
<accession>A0A9W6L3I8</accession>
<evidence type="ECO:0000256" key="2">
    <source>
        <dbReference type="ARBA" id="ARBA00004824"/>
    </source>
</evidence>
<dbReference type="EC" id="2.6.1.42" evidence="17"/>
<keyword evidence="19" id="KW-1185">Reference proteome</keyword>
<dbReference type="Pfam" id="PF01063">
    <property type="entry name" value="Aminotran_4"/>
    <property type="match status" value="1"/>
</dbReference>
<dbReference type="InterPro" id="IPR018300">
    <property type="entry name" value="Aminotrans_IV_CS"/>
</dbReference>
<keyword evidence="10 17" id="KW-0100">Branched-chain amino acid biosynthesis</keyword>
<keyword evidence="9 16" id="KW-0663">Pyridoxal phosphate</keyword>
<comment type="catalytic activity">
    <reaction evidence="13 17">
        <text>L-leucine + 2-oxoglutarate = 4-methyl-2-oxopentanoate + L-glutamate</text>
        <dbReference type="Rhea" id="RHEA:18321"/>
        <dbReference type="ChEBI" id="CHEBI:16810"/>
        <dbReference type="ChEBI" id="CHEBI:17865"/>
        <dbReference type="ChEBI" id="CHEBI:29985"/>
        <dbReference type="ChEBI" id="CHEBI:57427"/>
        <dbReference type="EC" id="2.6.1.42"/>
    </reaction>
</comment>
<dbReference type="NCBIfam" id="TIGR01123">
    <property type="entry name" value="ilvE_II"/>
    <property type="match status" value="1"/>
</dbReference>
<evidence type="ECO:0000256" key="11">
    <source>
        <dbReference type="ARBA" id="ARBA00048212"/>
    </source>
</evidence>
<name>A0A9W6L3I8_9PSEU</name>
<evidence type="ECO:0000256" key="8">
    <source>
        <dbReference type="ARBA" id="ARBA00022679"/>
    </source>
</evidence>
<sequence>MNAPLFTRIPNPAPASDQRRSEILAAPGFGRHFTDHMVSIRWTVGEGWHDFTVEPYGPIALDPATMVLHYGQEIFEGLKAYTQPDGTIASFRPEENAARFRRSAVRLGMPELPDELFMAALRELVDVDRAWVPPAGGEESLYLRPFMIATEVGLGVKPADSYLFLLIASPAGAYFPGGVKPVDVWLCTDFTRAAIGGTGTAKCGGNYAASLLPQAQAAQHGCAQVAYLDAAERRWVEEMGGMNLFFVYGSGESAELVTPELSGSILEGVTRHSLLTLGKEIGCQVTERKISAREWLVGCADGAITEVFACGTAAVITPVGNVKFSENTGVGSIRVADGEPGAVTMRLRTLLTDIQRGTGTDTHGWMTAL</sequence>
<dbReference type="CDD" id="cd01557">
    <property type="entry name" value="BCAT_beta_family"/>
    <property type="match status" value="1"/>
</dbReference>
<evidence type="ECO:0000256" key="9">
    <source>
        <dbReference type="ARBA" id="ARBA00022898"/>
    </source>
</evidence>
<dbReference type="Gene3D" id="3.20.10.10">
    <property type="entry name" value="D-amino Acid Aminotransferase, subunit A, domain 2"/>
    <property type="match status" value="1"/>
</dbReference>
<dbReference type="InterPro" id="IPR033939">
    <property type="entry name" value="BCAT_family"/>
</dbReference>
<comment type="pathway">
    <text evidence="3">Amino-acid biosynthesis; L-valine biosynthesis; L-valine from pyruvate: step 4/4.</text>
</comment>
<evidence type="ECO:0000256" key="10">
    <source>
        <dbReference type="ARBA" id="ARBA00023304"/>
    </source>
</evidence>
<feature type="modified residue" description="N6-(pyridoxal phosphate)lysine" evidence="14">
    <location>
        <position position="202"/>
    </location>
</feature>
<comment type="pathway">
    <text evidence="2">Amino-acid biosynthesis; L-isoleucine biosynthesis; L-isoleucine from 2-oxobutanoate: step 4/4.</text>
</comment>
<evidence type="ECO:0000256" key="4">
    <source>
        <dbReference type="ARBA" id="ARBA00005072"/>
    </source>
</evidence>
<dbReference type="PIRSF" id="PIRSF006468">
    <property type="entry name" value="BCAT1"/>
    <property type="match status" value="1"/>
</dbReference>
<dbReference type="InterPro" id="IPR005786">
    <property type="entry name" value="B_amino_transII"/>
</dbReference>
<dbReference type="EMBL" id="BSFQ01000004">
    <property type="protein sequence ID" value="GLL10419.1"/>
    <property type="molecule type" value="Genomic_DNA"/>
</dbReference>
<dbReference type="InterPro" id="IPR001544">
    <property type="entry name" value="Aminotrans_IV"/>
</dbReference>
<dbReference type="PROSITE" id="PS00770">
    <property type="entry name" value="AA_TRANSFER_CLASS_4"/>
    <property type="match status" value="1"/>
</dbReference>
<evidence type="ECO:0000256" key="16">
    <source>
        <dbReference type="RuleBase" id="RU004516"/>
    </source>
</evidence>
<reference evidence="18" key="2">
    <citation type="submission" date="2023-01" db="EMBL/GenBank/DDBJ databases">
        <authorList>
            <person name="Sun Q."/>
            <person name="Evtushenko L."/>
        </authorList>
    </citation>
    <scope>NUCLEOTIDE SEQUENCE</scope>
    <source>
        <strain evidence="18">VKM Ac-1069</strain>
    </source>
</reference>
<evidence type="ECO:0000256" key="17">
    <source>
        <dbReference type="RuleBase" id="RU004517"/>
    </source>
</evidence>
<organism evidence="18 19">
    <name type="scientific">Pseudonocardia halophobica</name>
    <dbReference type="NCBI Taxonomy" id="29401"/>
    <lineage>
        <taxon>Bacteria</taxon>
        <taxon>Bacillati</taxon>
        <taxon>Actinomycetota</taxon>
        <taxon>Actinomycetes</taxon>
        <taxon>Pseudonocardiales</taxon>
        <taxon>Pseudonocardiaceae</taxon>
        <taxon>Pseudonocardia</taxon>
    </lineage>
</organism>
<dbReference type="Gene3D" id="3.30.470.10">
    <property type="match status" value="1"/>
</dbReference>
<evidence type="ECO:0000256" key="6">
    <source>
        <dbReference type="ARBA" id="ARBA00022576"/>
    </source>
</evidence>
<dbReference type="InterPro" id="IPR043131">
    <property type="entry name" value="BCAT-like_N"/>
</dbReference>
<dbReference type="Proteomes" id="UP001143463">
    <property type="component" value="Unassembled WGS sequence"/>
</dbReference>
<keyword evidence="7 17" id="KW-0028">Amino-acid biosynthesis</keyword>
<keyword evidence="6 17" id="KW-0032">Aminotransferase</keyword>
<evidence type="ECO:0000313" key="18">
    <source>
        <dbReference type="EMBL" id="GLL10419.1"/>
    </source>
</evidence>
<comment type="caution">
    <text evidence="18">The sequence shown here is derived from an EMBL/GenBank/DDBJ whole genome shotgun (WGS) entry which is preliminary data.</text>
</comment>
<dbReference type="NCBIfam" id="NF009897">
    <property type="entry name" value="PRK13357.1"/>
    <property type="match status" value="1"/>
</dbReference>
<dbReference type="SUPFAM" id="SSF56752">
    <property type="entry name" value="D-aminoacid aminotransferase-like PLP-dependent enzymes"/>
    <property type="match status" value="1"/>
</dbReference>
<evidence type="ECO:0000256" key="7">
    <source>
        <dbReference type="ARBA" id="ARBA00022605"/>
    </source>
</evidence>
<dbReference type="RefSeq" id="WP_037040803.1">
    <property type="nucleotide sequence ID" value="NZ_BAAAUZ010000016.1"/>
</dbReference>
<gene>
    <name evidence="18" type="primary">ilvE</name>
    <name evidence="18" type="ORF">GCM10017577_15590</name>
</gene>
<dbReference type="GO" id="GO:0004084">
    <property type="term" value="F:branched-chain-amino-acid transaminase activity"/>
    <property type="evidence" value="ECO:0007669"/>
    <property type="project" value="UniProtKB-EC"/>
</dbReference>
<comment type="similarity">
    <text evidence="5 15">Belongs to the class-IV pyridoxal-phosphate-dependent aminotransferase family.</text>
</comment>